<dbReference type="InterPro" id="IPR023635">
    <property type="entry name" value="Peptide_deformylase"/>
</dbReference>
<dbReference type="PANTHER" id="PTHR10458">
    <property type="entry name" value="PEPTIDE DEFORMYLASE"/>
    <property type="match status" value="1"/>
</dbReference>
<organism evidence="8 9">
    <name type="scientific">Austwickia chelonae NBRC 105200</name>
    <dbReference type="NCBI Taxonomy" id="1184607"/>
    <lineage>
        <taxon>Bacteria</taxon>
        <taxon>Bacillati</taxon>
        <taxon>Actinomycetota</taxon>
        <taxon>Actinomycetes</taxon>
        <taxon>Micrococcales</taxon>
        <taxon>Dermatophilaceae</taxon>
        <taxon>Austwickia</taxon>
    </lineage>
</organism>
<dbReference type="EMBL" id="BAGZ01000024">
    <property type="protein sequence ID" value="GAB79389.1"/>
    <property type="molecule type" value="Genomic_DNA"/>
</dbReference>
<evidence type="ECO:0000256" key="2">
    <source>
        <dbReference type="ARBA" id="ARBA00022723"/>
    </source>
</evidence>
<feature type="region of interest" description="Disordered" evidence="7">
    <location>
        <begin position="230"/>
        <end position="252"/>
    </location>
</feature>
<evidence type="ECO:0000313" key="9">
    <source>
        <dbReference type="Proteomes" id="UP000008495"/>
    </source>
</evidence>
<comment type="catalytic activity">
    <reaction evidence="6">
        <text>N-terminal N-formyl-L-methionyl-[peptide] + H2O = N-terminal L-methionyl-[peptide] + formate</text>
        <dbReference type="Rhea" id="RHEA:24420"/>
        <dbReference type="Rhea" id="RHEA-COMP:10639"/>
        <dbReference type="Rhea" id="RHEA-COMP:10640"/>
        <dbReference type="ChEBI" id="CHEBI:15377"/>
        <dbReference type="ChEBI" id="CHEBI:15740"/>
        <dbReference type="ChEBI" id="CHEBI:49298"/>
        <dbReference type="ChEBI" id="CHEBI:64731"/>
        <dbReference type="EC" id="3.5.1.88"/>
    </reaction>
</comment>
<keyword evidence="2 6" id="KW-0479">Metal-binding</keyword>
<dbReference type="GO" id="GO:0042586">
    <property type="term" value="F:peptide deformylase activity"/>
    <property type="evidence" value="ECO:0007669"/>
    <property type="project" value="UniProtKB-UniRule"/>
</dbReference>
<comment type="caution">
    <text evidence="8">The sequence shown here is derived from an EMBL/GenBank/DDBJ whole genome shotgun (WGS) entry which is preliminary data.</text>
</comment>
<keyword evidence="5 6" id="KW-0408">Iron</keyword>
<dbReference type="Proteomes" id="UP000008495">
    <property type="component" value="Unassembled WGS sequence"/>
</dbReference>
<dbReference type="Gene3D" id="3.90.45.10">
    <property type="entry name" value="Peptide deformylase"/>
    <property type="match status" value="1"/>
</dbReference>
<accession>K6VRJ8</accession>
<dbReference type="RefSeq" id="WP_006504147.1">
    <property type="nucleotide sequence ID" value="NZ_BAGZ01000024.1"/>
</dbReference>
<dbReference type="EC" id="3.5.1.88" evidence="6"/>
<dbReference type="PRINTS" id="PR01576">
    <property type="entry name" value="PDEFORMYLASE"/>
</dbReference>
<comment type="cofactor">
    <cofactor evidence="6">
        <name>Fe(2+)</name>
        <dbReference type="ChEBI" id="CHEBI:29033"/>
    </cofactor>
    <text evidence="6">Binds 1 Fe(2+) ion.</text>
</comment>
<evidence type="ECO:0000256" key="4">
    <source>
        <dbReference type="ARBA" id="ARBA00022917"/>
    </source>
</evidence>
<feature type="region of interest" description="Disordered" evidence="7">
    <location>
        <begin position="1"/>
        <end position="28"/>
    </location>
</feature>
<evidence type="ECO:0000313" key="8">
    <source>
        <dbReference type="EMBL" id="GAB79389.1"/>
    </source>
</evidence>
<sequence length="252" mass="27478">MTSVFGAFGSVQRGRQGPAAPADRRPRIDGIPVDRLPEVLAETRRGQRLRVTTVGEDVLARPCREVTEFGGSTLRSLIDDMYATMACCHGVGLAANQVGVDLRLFVYDCDDAYGVRHVGHVINPVVEVRDRRPADREADEEGCLSVPGPSAAVNRPATAVVHGVDMYGKPVVVNGTGMLARCLQHECDHLDGKLYIDHLNGRERRRVLKAMESEKQDTWDRWEERALALGKSPAAELSPEPPDVEDCVAASG</sequence>
<dbReference type="InterPro" id="IPR036821">
    <property type="entry name" value="Peptide_deformylase_sf"/>
</dbReference>
<name>K6VRJ8_9MICO</name>
<gene>
    <name evidence="6 8" type="primary">def</name>
    <name evidence="8" type="ORF">AUCHE_24_00440</name>
</gene>
<feature type="binding site" evidence="6">
    <location>
        <position position="185"/>
    </location>
    <ligand>
        <name>Fe cation</name>
        <dbReference type="ChEBI" id="CHEBI:24875"/>
    </ligand>
</feature>
<dbReference type="AlphaFoldDB" id="K6VRJ8"/>
<comment type="similarity">
    <text evidence="1 6">Belongs to the polypeptide deformylase family.</text>
</comment>
<dbReference type="CDD" id="cd00487">
    <property type="entry name" value="Pep_deformylase"/>
    <property type="match status" value="1"/>
</dbReference>
<dbReference type="SUPFAM" id="SSF56420">
    <property type="entry name" value="Peptide deformylase"/>
    <property type="match status" value="1"/>
</dbReference>
<protein>
    <recommendedName>
        <fullName evidence="6">Peptide deformylase</fullName>
        <shortName evidence="6">PDF</shortName>
        <ecNumber evidence="6">3.5.1.88</ecNumber>
    </recommendedName>
    <alternativeName>
        <fullName evidence="6">Polypeptide deformylase</fullName>
    </alternativeName>
</protein>
<evidence type="ECO:0000256" key="7">
    <source>
        <dbReference type="SAM" id="MobiDB-lite"/>
    </source>
</evidence>
<keyword evidence="9" id="KW-1185">Reference proteome</keyword>
<dbReference type="GO" id="GO:0046872">
    <property type="term" value="F:metal ion binding"/>
    <property type="evidence" value="ECO:0007669"/>
    <property type="project" value="UniProtKB-KW"/>
</dbReference>
<dbReference type="GO" id="GO:0006412">
    <property type="term" value="P:translation"/>
    <property type="evidence" value="ECO:0007669"/>
    <property type="project" value="UniProtKB-UniRule"/>
</dbReference>
<comment type="function">
    <text evidence="6">Removes the formyl group from the N-terminal Met of newly synthesized proteins. Requires at least a dipeptide for an efficient rate of reaction. N-terminal L-methionine is a prerequisite for activity but the enzyme has broad specificity at other positions.</text>
</comment>
<evidence type="ECO:0000256" key="1">
    <source>
        <dbReference type="ARBA" id="ARBA00010759"/>
    </source>
</evidence>
<feature type="binding site" evidence="6">
    <location>
        <position position="189"/>
    </location>
    <ligand>
        <name>Fe cation</name>
        <dbReference type="ChEBI" id="CHEBI:24875"/>
    </ligand>
</feature>
<feature type="active site" evidence="6">
    <location>
        <position position="186"/>
    </location>
</feature>
<proteinExistence type="inferred from homology"/>
<evidence type="ECO:0000256" key="5">
    <source>
        <dbReference type="ARBA" id="ARBA00023004"/>
    </source>
</evidence>
<dbReference type="HAMAP" id="MF_00163">
    <property type="entry name" value="Pep_deformylase"/>
    <property type="match status" value="1"/>
</dbReference>
<keyword evidence="4 6" id="KW-0648">Protein biosynthesis</keyword>
<dbReference type="PANTHER" id="PTHR10458:SF2">
    <property type="entry name" value="PEPTIDE DEFORMYLASE, MITOCHONDRIAL"/>
    <property type="match status" value="1"/>
</dbReference>
<dbReference type="Pfam" id="PF01327">
    <property type="entry name" value="Pep_deformylase"/>
    <property type="match status" value="1"/>
</dbReference>
<evidence type="ECO:0000256" key="3">
    <source>
        <dbReference type="ARBA" id="ARBA00022801"/>
    </source>
</evidence>
<evidence type="ECO:0000256" key="6">
    <source>
        <dbReference type="HAMAP-Rule" id="MF_00163"/>
    </source>
</evidence>
<dbReference type="NCBIfam" id="NF001159">
    <property type="entry name" value="PRK00150.1-3"/>
    <property type="match status" value="1"/>
</dbReference>
<dbReference type="eggNOG" id="COG0242">
    <property type="taxonomic scope" value="Bacteria"/>
</dbReference>
<feature type="binding site" evidence="6">
    <location>
        <position position="143"/>
    </location>
    <ligand>
        <name>Fe cation</name>
        <dbReference type="ChEBI" id="CHEBI:24875"/>
    </ligand>
</feature>
<dbReference type="STRING" id="100225.SAMN05421595_3069"/>
<keyword evidence="3 6" id="KW-0378">Hydrolase</keyword>
<dbReference type="NCBIfam" id="TIGR00079">
    <property type="entry name" value="pept_deformyl"/>
    <property type="match status" value="1"/>
</dbReference>
<reference evidence="8 9" key="1">
    <citation type="submission" date="2012-08" db="EMBL/GenBank/DDBJ databases">
        <title>Whole genome shotgun sequence of Austwickia chelonae NBRC 105200.</title>
        <authorList>
            <person name="Yoshida I."/>
            <person name="Hosoyama A."/>
            <person name="Tsuchikane K."/>
            <person name="Katsumata H."/>
            <person name="Ando Y."/>
            <person name="Ohji S."/>
            <person name="Hamada M."/>
            <person name="Tamura T."/>
            <person name="Yamazoe A."/>
            <person name="Yamazaki S."/>
            <person name="Fujita N."/>
        </authorList>
    </citation>
    <scope>NUCLEOTIDE SEQUENCE [LARGE SCALE GENOMIC DNA]</scope>
    <source>
        <strain evidence="8 9">NBRC 105200</strain>
    </source>
</reference>
<dbReference type="OrthoDB" id="9804313at2"/>